<keyword evidence="4" id="KW-0862">Zinc</keyword>
<evidence type="ECO:0000256" key="1">
    <source>
        <dbReference type="ARBA" id="ARBA00004123"/>
    </source>
</evidence>
<keyword evidence="5" id="KW-0539">Nucleus</keyword>
<dbReference type="GO" id="GO:0008270">
    <property type="term" value="F:zinc ion binding"/>
    <property type="evidence" value="ECO:0007669"/>
    <property type="project" value="UniProtKB-KW"/>
</dbReference>
<evidence type="ECO:0000313" key="9">
    <source>
        <dbReference type="Proteomes" id="UP000198287"/>
    </source>
</evidence>
<dbReference type="Pfam" id="PF05699">
    <property type="entry name" value="Dimer_Tnp_hAT"/>
    <property type="match status" value="1"/>
</dbReference>
<evidence type="ECO:0000256" key="5">
    <source>
        <dbReference type="ARBA" id="ARBA00023242"/>
    </source>
</evidence>
<evidence type="ECO:0000256" key="4">
    <source>
        <dbReference type="ARBA" id="ARBA00022833"/>
    </source>
</evidence>
<name>A0A226D313_FOLCA</name>
<dbReference type="GO" id="GO:0005634">
    <property type="term" value="C:nucleus"/>
    <property type="evidence" value="ECO:0007669"/>
    <property type="project" value="UniProtKB-SubCell"/>
</dbReference>
<feature type="region of interest" description="Disordered" evidence="6">
    <location>
        <begin position="1"/>
        <end position="58"/>
    </location>
</feature>
<evidence type="ECO:0000259" key="7">
    <source>
        <dbReference type="Pfam" id="PF05699"/>
    </source>
</evidence>
<dbReference type="Gene3D" id="1.10.10.1070">
    <property type="entry name" value="Zinc finger, BED domain-containing"/>
    <property type="match status" value="1"/>
</dbReference>
<protein>
    <submittedName>
        <fullName evidence="8">Transposable element Hobo transposase</fullName>
    </submittedName>
</protein>
<dbReference type="PANTHER" id="PTHR46481">
    <property type="entry name" value="ZINC FINGER BED DOMAIN-CONTAINING PROTEIN 4"/>
    <property type="match status" value="1"/>
</dbReference>
<dbReference type="InterPro" id="IPR012337">
    <property type="entry name" value="RNaseH-like_sf"/>
</dbReference>
<dbReference type="SUPFAM" id="SSF140996">
    <property type="entry name" value="Hermes dimerisation domain"/>
    <property type="match status" value="1"/>
</dbReference>
<evidence type="ECO:0000256" key="2">
    <source>
        <dbReference type="ARBA" id="ARBA00022723"/>
    </source>
</evidence>
<dbReference type="EMBL" id="LNIX01000036">
    <property type="protein sequence ID" value="OXA39975.1"/>
    <property type="molecule type" value="Genomic_DNA"/>
</dbReference>
<dbReference type="InterPro" id="IPR052035">
    <property type="entry name" value="ZnF_BED_domain_contain"/>
</dbReference>
<reference evidence="8 9" key="1">
    <citation type="submission" date="2015-12" db="EMBL/GenBank/DDBJ databases">
        <title>The genome of Folsomia candida.</title>
        <authorList>
            <person name="Faddeeva A."/>
            <person name="Derks M.F."/>
            <person name="Anvar Y."/>
            <person name="Smit S."/>
            <person name="Van Straalen N."/>
            <person name="Roelofs D."/>
        </authorList>
    </citation>
    <scope>NUCLEOTIDE SEQUENCE [LARGE SCALE GENOMIC DNA]</scope>
    <source>
        <strain evidence="8 9">VU population</strain>
        <tissue evidence="8">Whole body</tissue>
    </source>
</reference>
<comment type="subcellular location">
    <subcellularLocation>
        <location evidence="1">Nucleus</location>
    </subcellularLocation>
</comment>
<organism evidence="8 9">
    <name type="scientific">Folsomia candida</name>
    <name type="common">Springtail</name>
    <dbReference type="NCBI Taxonomy" id="158441"/>
    <lineage>
        <taxon>Eukaryota</taxon>
        <taxon>Metazoa</taxon>
        <taxon>Ecdysozoa</taxon>
        <taxon>Arthropoda</taxon>
        <taxon>Hexapoda</taxon>
        <taxon>Collembola</taxon>
        <taxon>Entomobryomorpha</taxon>
        <taxon>Isotomoidea</taxon>
        <taxon>Isotomidae</taxon>
        <taxon>Proisotominae</taxon>
        <taxon>Folsomia</taxon>
    </lineage>
</organism>
<evidence type="ECO:0000313" key="8">
    <source>
        <dbReference type="EMBL" id="OXA39975.1"/>
    </source>
</evidence>
<dbReference type="Proteomes" id="UP000198287">
    <property type="component" value="Unassembled WGS sequence"/>
</dbReference>
<evidence type="ECO:0000256" key="3">
    <source>
        <dbReference type="ARBA" id="ARBA00022771"/>
    </source>
</evidence>
<gene>
    <name evidence="8" type="ORF">Fcan01_25309</name>
</gene>
<keyword evidence="3" id="KW-0863">Zinc-finger</keyword>
<comment type="caution">
    <text evidence="8">The sequence shown here is derived from an EMBL/GenBank/DDBJ whole genome shotgun (WGS) entry which is preliminary data.</text>
</comment>
<evidence type="ECO:0000256" key="6">
    <source>
        <dbReference type="SAM" id="MobiDB-lite"/>
    </source>
</evidence>
<dbReference type="AlphaFoldDB" id="A0A226D313"/>
<accession>A0A226D313</accession>
<proteinExistence type="predicted"/>
<keyword evidence="9" id="KW-1185">Reference proteome</keyword>
<sequence>MEMNHQEDQNLSQSLPDIDEDETAENQPEHKSLSKRDVEKLISNNSKRVKLQKKEKSKNQITQSDVWDTFLKVFLDNEDIHMVHCVSCKTCLTYRSKDGTNSLTRHKNSCGTAPNPSISNKISQQKLNFTVKNAPKEAVNSLNDDIVIGLAQDLRPLNSVGSKGFLKIAKPLISFGAKYGDQDLANIIKHRTTLKREYLPKIVERKRNEIAEKLRAAPQFPYFAFTSDMWSEKYKQKSFLSLSIHYINSKWELKSNLLAVDKFLEDHKTTINIREQCRKILLQYFDQNVSNIMEKSWIVTDSGSNMINVMTNRLACQCHRLNTCVEWILNNKTTPTVKQTETAQKSGRTNSKKKAFTFKEKCPIMQEAVSSIKEVVTYFKQSSLNSKLTNTLKQDVVTRWNSVLSMLESYLKSSNEVETILLEIGKIHKISKINGGVVKELVEFLKPFEDCTNVFSQDCAPTLHQVAPWFHKLNQHLTAAPDDSTEMKLLKEQSKICFDEYCKTETIHHIAAMLNPKFRKLKFASDQEKQMAYEELKQLMMAGIDNFQATDILGVHFEEPPSLGPAEKKSRFADIEDSDNEEDQENITGSVIAQTELDRYLRAKPNELQFGSFLNHEPGKEDSKFDILSFWRHATHFPNLQKVAQRILAIPASQSTDERVFSTTGSAGKARIVQEDILFQNPDIFTALMNPVVLDLIFRKLPIDDVRSSRLVCAKWGDVGGSVLTKKLFLSLEKLIPCDTPSPRPRLPYNVKVPTCPHGFRGHCTPLSDPPPVPDKFLRRVFIEHTPTQTCSPSTYQHLPINDLTLLPRMDQFTQELLINVGYWKGVQLLRALANSQFPNVKIISVRFVSSKPDQVLDQGELLHCQNFAARPFITKFTFMAGDPCDYFAHGNRYHTTSESCIACTDLLTSMCQSFINACTNLEELDVTTTSHPDLTNCRKLQVFKYKLIDASKTGVFKRETNFSPLNKMLSTLPNSVRNLELNYFPRLCRFPGLDVHDFRLPTHMLNLTSVNIAYAGGVYSIDNIFKLGLFPKLQHLSIDLPENKFWNRDIFTDVKYPRVEVTSMRLDCHLYQCQRELERIVAACPSVTKLNFKLVVDYLDPEGLIGLEILLETLNGWMLEKGVVSLKEAAPRYVPPILEFWATLNISKMVTLIIHVSEIYWLVGSFSPNLIFSKKLKAAFAACKNCAGVEIDQKVSNPVPTGNELL</sequence>
<feature type="domain" description="HAT C-terminal dimerisation" evidence="7">
    <location>
        <begin position="611"/>
        <end position="665"/>
    </location>
</feature>
<dbReference type="PANTHER" id="PTHR46481:SF10">
    <property type="entry name" value="ZINC FINGER BED DOMAIN-CONTAINING PROTEIN 39"/>
    <property type="match status" value="1"/>
</dbReference>
<dbReference type="OrthoDB" id="2438421at2759"/>
<dbReference type="InterPro" id="IPR008906">
    <property type="entry name" value="HATC_C_dom"/>
</dbReference>
<dbReference type="SUPFAM" id="SSF53098">
    <property type="entry name" value="Ribonuclease H-like"/>
    <property type="match status" value="1"/>
</dbReference>
<dbReference type="GO" id="GO:0046983">
    <property type="term" value="F:protein dimerization activity"/>
    <property type="evidence" value="ECO:0007669"/>
    <property type="project" value="InterPro"/>
</dbReference>
<feature type="compositionally biased region" description="Basic and acidic residues" evidence="6">
    <location>
        <begin position="27"/>
        <end position="40"/>
    </location>
</feature>
<keyword evidence="2" id="KW-0479">Metal-binding</keyword>